<evidence type="ECO:0000256" key="10">
    <source>
        <dbReference type="ARBA" id="ARBA00022833"/>
    </source>
</evidence>
<dbReference type="Proteomes" id="UP000058305">
    <property type="component" value="Chromosome"/>
</dbReference>
<evidence type="ECO:0000256" key="5">
    <source>
        <dbReference type="ARBA" id="ARBA00015611"/>
    </source>
</evidence>
<dbReference type="SUPFAM" id="SSF63737">
    <property type="entry name" value="Leukotriene A4 hydrolase N-terminal domain"/>
    <property type="match status" value="1"/>
</dbReference>
<dbReference type="InterPro" id="IPR042097">
    <property type="entry name" value="Aminopeptidase_N-like_N_sf"/>
</dbReference>
<dbReference type="EMBL" id="CP014145">
    <property type="protein sequence ID" value="AMB58274.1"/>
    <property type="molecule type" value="Genomic_DNA"/>
</dbReference>
<dbReference type="InterPro" id="IPR012778">
    <property type="entry name" value="Pept_M1_aminopeptidase"/>
</dbReference>
<protein>
    <recommendedName>
        <fullName evidence="5">Aminopeptidase N</fullName>
        <ecNumber evidence="4">3.4.11.2</ecNumber>
    </recommendedName>
    <alternativeName>
        <fullName evidence="12">Alanine aminopeptidase</fullName>
    </alternativeName>
    <alternativeName>
        <fullName evidence="13">Lysyl aminopeptidase</fullName>
    </alternativeName>
</protein>
<proteinExistence type="inferred from homology"/>
<dbReference type="FunFam" id="1.10.390.10:FF:000004">
    <property type="entry name" value="Aminopeptidase N"/>
    <property type="match status" value="1"/>
</dbReference>
<feature type="domain" description="Aminopeptidase N-like N-terminal" evidence="16">
    <location>
        <begin position="82"/>
        <end position="164"/>
    </location>
</feature>
<reference evidence="18" key="2">
    <citation type="submission" date="2016-01" db="EMBL/GenBank/DDBJ databases">
        <title>First complete genome sequence of a species in the genus Microterricola, an extremophilic cold active enzyme producing strain ERGS5:02 isolated from Sikkim Himalaya.</title>
        <authorList>
            <person name="Kumar R."/>
            <person name="Singh D."/>
            <person name="Swarnkar M.K."/>
        </authorList>
    </citation>
    <scope>NUCLEOTIDE SEQUENCE [LARGE SCALE GENOMIC DNA]</scope>
    <source>
        <strain evidence="18">ERGS5:02</strain>
    </source>
</reference>
<evidence type="ECO:0000256" key="6">
    <source>
        <dbReference type="ARBA" id="ARBA00022438"/>
    </source>
</evidence>
<evidence type="ECO:0000313" key="18">
    <source>
        <dbReference type="Proteomes" id="UP000058305"/>
    </source>
</evidence>
<evidence type="ECO:0000313" key="17">
    <source>
        <dbReference type="EMBL" id="AMB58274.1"/>
    </source>
</evidence>
<dbReference type="Pfam" id="PF11838">
    <property type="entry name" value="ERAP1_C"/>
    <property type="match status" value="1"/>
</dbReference>
<dbReference type="InterPro" id="IPR027268">
    <property type="entry name" value="Peptidase_M4/M1_CTD_sf"/>
</dbReference>
<dbReference type="InterPro" id="IPR045357">
    <property type="entry name" value="Aminopeptidase_N-like_N"/>
</dbReference>
<evidence type="ECO:0000256" key="11">
    <source>
        <dbReference type="ARBA" id="ARBA00023049"/>
    </source>
</evidence>
<keyword evidence="6 17" id="KW-0031">Aminopeptidase</keyword>
<dbReference type="InterPro" id="IPR001930">
    <property type="entry name" value="Peptidase_M1"/>
</dbReference>
<evidence type="ECO:0000259" key="15">
    <source>
        <dbReference type="Pfam" id="PF11838"/>
    </source>
</evidence>
<dbReference type="GO" id="GO:0016285">
    <property type="term" value="F:alanyl aminopeptidase activity"/>
    <property type="evidence" value="ECO:0007669"/>
    <property type="project" value="UniProtKB-EC"/>
</dbReference>
<accession>A0A0X8E285</accession>
<dbReference type="InterPro" id="IPR050344">
    <property type="entry name" value="Peptidase_M1_aminopeptidases"/>
</dbReference>
<dbReference type="GO" id="GO:0008270">
    <property type="term" value="F:zinc ion binding"/>
    <property type="evidence" value="ECO:0007669"/>
    <property type="project" value="InterPro"/>
</dbReference>
<evidence type="ECO:0000256" key="3">
    <source>
        <dbReference type="ARBA" id="ARBA00010136"/>
    </source>
</evidence>
<comment type="similarity">
    <text evidence="3">Belongs to the peptidase M1 family.</text>
</comment>
<reference evidence="17 18" key="1">
    <citation type="journal article" date="2016" name="J. Biotechnol.">
        <title>First complete genome sequence of a species in the genus Microterricola, an extremophilic cold active enzyme producing bacterial strain ERGS5:02 isolated from Sikkim Himalaya.</title>
        <authorList>
            <person name="Himanshu"/>
            <person name="Swarnkar M.K."/>
            <person name="Singh D."/>
            <person name="Kumar R."/>
        </authorList>
    </citation>
    <scope>NUCLEOTIDE SEQUENCE [LARGE SCALE GENOMIC DNA]</scope>
    <source>
        <strain evidence="17 18">ERGS5:02</strain>
    </source>
</reference>
<dbReference type="PRINTS" id="PR00756">
    <property type="entry name" value="ALADIPTASE"/>
</dbReference>
<comment type="catalytic activity">
    <reaction evidence="1">
        <text>Release of an N-terminal amino acid, Xaa-|-Yaa- from a peptide, amide or arylamide. Xaa is preferably Ala, but may be most amino acids including Pro (slow action). When a terminal hydrophobic residue is followed by a prolyl residue, the two may be released as an intact Xaa-Pro dipeptide.</text>
        <dbReference type="EC" id="3.4.11.2"/>
    </reaction>
</comment>
<organism evidence="17 18">
    <name type="scientific">Microterricola viridarii</name>
    <dbReference type="NCBI Taxonomy" id="412690"/>
    <lineage>
        <taxon>Bacteria</taxon>
        <taxon>Bacillati</taxon>
        <taxon>Actinomycetota</taxon>
        <taxon>Actinomycetes</taxon>
        <taxon>Micrococcales</taxon>
        <taxon>Microbacteriaceae</taxon>
        <taxon>Microterricola</taxon>
    </lineage>
</organism>
<keyword evidence="18" id="KW-1185">Reference proteome</keyword>
<keyword evidence="7" id="KW-0645">Protease</keyword>
<dbReference type="GO" id="GO:0043171">
    <property type="term" value="P:peptide catabolic process"/>
    <property type="evidence" value="ECO:0007669"/>
    <property type="project" value="TreeGrafter"/>
</dbReference>
<dbReference type="GO" id="GO:0042277">
    <property type="term" value="F:peptide binding"/>
    <property type="evidence" value="ECO:0007669"/>
    <property type="project" value="TreeGrafter"/>
</dbReference>
<feature type="domain" description="Peptidase M1 membrane alanine aminopeptidase" evidence="14">
    <location>
        <begin position="246"/>
        <end position="459"/>
    </location>
</feature>
<sequence length="861" mass="93685">MAESNLTRAEAEQRSSVVTGPSYEIVVDLTRGEELFGSTTTVRFGAVAGSSTFIEANTRAVHSVTLNGVALNPAAVSDGLRIRLDNLETVNELHIEADSAYTNTGEGLHRFSDPVDGKPYLYTEFAVAEANRVFACFDQPDLKASYQFTVIAPADWHVISNSTTPEPELSTLRQAQDGAGSISGEGGAARWVFPPSPHISTYIAALIAGPYSEWHSEATTADGRTIPLGLFARASLADYVEPEVMFEKTRQGLAYYEASYGVGFPYEKYDQIFVPEYNWGAMENVGAVTFNEGYLFRSKVPDARKEQRALVVLHELSHMWFGNLVTMKWWNDLWLNESFATWTSTIAAASATEYADSWATFASTEKTHAYEQDQLPSTHPIVATINDLEDVEVNFDGITYSKGASVIKQLVAWVGLDAFYAGISAYLQKHAGGNATLRDLLDELEVTSGRELTEWSKLWLETAGVNTLRPEIQTTDDGTITGFAVLQSAASEQPTIRPHRLAIGFYNDVDGALVRTHRVELDVDGERTEVAELVGLPRPALVLLNDDDLAYAKIRLDDASHTVAIERLARISDPLARAVIWGAIWDATRDAEASPRDFVRLVLGNIAAETQSAQRALSLRLLELVLGQYVAPEFRAETAVEAGDALWALTQSADAGSDAQLQLLRSFIAIASAPGQLDVLVELLAGEALLAGLSIDTELRWEIVISLAAAGLASVESIDEVLATDDTAKGRQSALTAKAAMPNAAGKLAAWTAAATDTSLSNDYVRAHALGWRRARPSDLLAPQLEPYFAMLQQVWSSRSYNMAAAIIRGLYPAPLASAELAEASRAWLAANDGPPALRRIVVEELSRVERALAAQERDRR</sequence>
<evidence type="ECO:0000256" key="4">
    <source>
        <dbReference type="ARBA" id="ARBA00012564"/>
    </source>
</evidence>
<keyword evidence="9" id="KW-0378">Hydrolase</keyword>
<keyword evidence="10" id="KW-0862">Zinc</keyword>
<evidence type="ECO:0000256" key="1">
    <source>
        <dbReference type="ARBA" id="ARBA00000098"/>
    </source>
</evidence>
<keyword evidence="11" id="KW-0482">Metalloprotease</keyword>
<evidence type="ECO:0000256" key="9">
    <source>
        <dbReference type="ARBA" id="ARBA00022801"/>
    </source>
</evidence>
<evidence type="ECO:0000256" key="7">
    <source>
        <dbReference type="ARBA" id="ARBA00022670"/>
    </source>
</evidence>
<dbReference type="InterPro" id="IPR024571">
    <property type="entry name" value="ERAP1-like_C_dom"/>
</dbReference>
<dbReference type="FunFam" id="2.60.40.1730:FF:000010">
    <property type="entry name" value="Putative aminopeptidase N"/>
    <property type="match status" value="1"/>
</dbReference>
<name>A0A0X8E285_9MICO</name>
<evidence type="ECO:0000256" key="12">
    <source>
        <dbReference type="ARBA" id="ARBA00029811"/>
    </source>
</evidence>
<dbReference type="GO" id="GO:0005615">
    <property type="term" value="C:extracellular space"/>
    <property type="evidence" value="ECO:0007669"/>
    <property type="project" value="TreeGrafter"/>
</dbReference>
<dbReference type="SUPFAM" id="SSF55486">
    <property type="entry name" value="Metalloproteases ('zincins'), catalytic domain"/>
    <property type="match status" value="1"/>
</dbReference>
<dbReference type="CDD" id="cd09602">
    <property type="entry name" value="M1_APN"/>
    <property type="match status" value="1"/>
</dbReference>
<dbReference type="RefSeq" id="WP_067226968.1">
    <property type="nucleotide sequence ID" value="NZ_CP014145.1"/>
</dbReference>
<dbReference type="GO" id="GO:0070006">
    <property type="term" value="F:metalloaminopeptidase activity"/>
    <property type="evidence" value="ECO:0007669"/>
    <property type="project" value="TreeGrafter"/>
</dbReference>
<feature type="domain" description="ERAP1-like C-terminal" evidence="15">
    <location>
        <begin position="541"/>
        <end position="851"/>
    </location>
</feature>
<dbReference type="KEGG" id="mvd:AWU67_04740"/>
<dbReference type="GO" id="GO:0005737">
    <property type="term" value="C:cytoplasm"/>
    <property type="evidence" value="ECO:0007669"/>
    <property type="project" value="TreeGrafter"/>
</dbReference>
<dbReference type="AlphaFoldDB" id="A0A0X8E285"/>
<evidence type="ECO:0000259" key="14">
    <source>
        <dbReference type="Pfam" id="PF01433"/>
    </source>
</evidence>
<dbReference type="Gene3D" id="2.60.40.1730">
    <property type="entry name" value="tricorn interacting facor f3 domain"/>
    <property type="match status" value="1"/>
</dbReference>
<dbReference type="Pfam" id="PF01433">
    <property type="entry name" value="Peptidase_M1"/>
    <property type="match status" value="1"/>
</dbReference>
<dbReference type="OrthoDB" id="100605at2"/>
<gene>
    <name evidence="17" type="ORF">AWU67_04740</name>
</gene>
<evidence type="ECO:0000256" key="13">
    <source>
        <dbReference type="ARBA" id="ARBA00031533"/>
    </source>
</evidence>
<dbReference type="GO" id="GO:0006508">
    <property type="term" value="P:proteolysis"/>
    <property type="evidence" value="ECO:0007669"/>
    <property type="project" value="UniProtKB-KW"/>
</dbReference>
<dbReference type="InterPro" id="IPR014782">
    <property type="entry name" value="Peptidase_M1_dom"/>
</dbReference>
<dbReference type="Gene3D" id="1.10.390.10">
    <property type="entry name" value="Neutral Protease Domain 2"/>
    <property type="match status" value="1"/>
</dbReference>
<comment type="cofactor">
    <cofactor evidence="2">
        <name>Zn(2+)</name>
        <dbReference type="ChEBI" id="CHEBI:29105"/>
    </cofactor>
</comment>
<dbReference type="EC" id="3.4.11.2" evidence="4"/>
<evidence type="ECO:0000259" key="16">
    <source>
        <dbReference type="Pfam" id="PF17900"/>
    </source>
</evidence>
<evidence type="ECO:0000256" key="8">
    <source>
        <dbReference type="ARBA" id="ARBA00022723"/>
    </source>
</evidence>
<dbReference type="PANTHER" id="PTHR11533">
    <property type="entry name" value="PROTEASE M1 ZINC METALLOPROTEASE"/>
    <property type="match status" value="1"/>
</dbReference>
<dbReference type="PANTHER" id="PTHR11533:SF174">
    <property type="entry name" value="PUROMYCIN-SENSITIVE AMINOPEPTIDASE-RELATED"/>
    <property type="match status" value="1"/>
</dbReference>
<dbReference type="Pfam" id="PF17900">
    <property type="entry name" value="Peptidase_M1_N"/>
    <property type="match status" value="1"/>
</dbReference>
<evidence type="ECO:0000256" key="2">
    <source>
        <dbReference type="ARBA" id="ARBA00001947"/>
    </source>
</evidence>
<keyword evidence="8" id="KW-0479">Metal-binding</keyword>
<dbReference type="GO" id="GO:0016020">
    <property type="term" value="C:membrane"/>
    <property type="evidence" value="ECO:0007669"/>
    <property type="project" value="TreeGrafter"/>
</dbReference>
<dbReference type="NCBIfam" id="TIGR02412">
    <property type="entry name" value="pepN_strep_liv"/>
    <property type="match status" value="1"/>
</dbReference>